<evidence type="ECO:0000313" key="4">
    <source>
        <dbReference type="EMBL" id="ATW26998.1"/>
    </source>
</evidence>
<dbReference type="Gene3D" id="2.40.50.140">
    <property type="entry name" value="Nucleic acid-binding proteins"/>
    <property type="match status" value="1"/>
</dbReference>
<dbReference type="InterPro" id="IPR050437">
    <property type="entry name" value="Ribos_protein_bS1-like"/>
</dbReference>
<dbReference type="InterPro" id="IPR003029">
    <property type="entry name" value="S1_domain"/>
</dbReference>
<feature type="domain" description="S1 motif" evidence="3">
    <location>
        <begin position="6"/>
        <end position="74"/>
    </location>
</feature>
<dbReference type="GO" id="GO:0006412">
    <property type="term" value="P:translation"/>
    <property type="evidence" value="ECO:0007669"/>
    <property type="project" value="TreeGrafter"/>
</dbReference>
<gene>
    <name evidence="4" type="ORF">DCMF_21520</name>
</gene>
<evidence type="ECO:0000256" key="1">
    <source>
        <dbReference type="ARBA" id="ARBA00025604"/>
    </source>
</evidence>
<evidence type="ECO:0000313" key="5">
    <source>
        <dbReference type="Proteomes" id="UP000323521"/>
    </source>
</evidence>
<protein>
    <submittedName>
        <fullName evidence="4">RNA-binding protein S1</fullName>
    </submittedName>
</protein>
<dbReference type="GO" id="GO:0003735">
    <property type="term" value="F:structural constituent of ribosome"/>
    <property type="evidence" value="ECO:0007669"/>
    <property type="project" value="TreeGrafter"/>
</dbReference>
<dbReference type="EMBL" id="CP017634">
    <property type="protein sequence ID" value="ATW26998.1"/>
    <property type="molecule type" value="Genomic_DNA"/>
</dbReference>
<feature type="region of interest" description="Disordered" evidence="2">
    <location>
        <begin position="74"/>
        <end position="93"/>
    </location>
</feature>
<dbReference type="GO" id="GO:0003729">
    <property type="term" value="F:mRNA binding"/>
    <property type="evidence" value="ECO:0007669"/>
    <property type="project" value="TreeGrafter"/>
</dbReference>
<dbReference type="Proteomes" id="UP000323521">
    <property type="component" value="Chromosome"/>
</dbReference>
<reference evidence="4 5" key="1">
    <citation type="submission" date="2016-10" db="EMBL/GenBank/DDBJ databases">
        <title>Complete Genome Sequence of Peptococcaceae strain DCMF.</title>
        <authorList>
            <person name="Edwards R.J."/>
            <person name="Holland S.I."/>
            <person name="Deshpande N.P."/>
            <person name="Wong Y.K."/>
            <person name="Ertan H."/>
            <person name="Manefield M."/>
            <person name="Russell T.L."/>
            <person name="Lee M.J."/>
        </authorList>
    </citation>
    <scope>NUCLEOTIDE SEQUENCE [LARGE SCALE GENOMIC DNA]</scope>
    <source>
        <strain evidence="4 5">DCMF</strain>
    </source>
</reference>
<sequence length="122" mass="13209">MGLAVGSIVEGIVTGITKFGAFVELPGGVTGLVHISEVADAYVKDVKDYLKETDKVTVKVVNIDEKGKIGLSIKQAKPKPVAPPRNPKNEIPFEDKLAKFLKDSNEKLTALKRHQEGKKSGR</sequence>
<dbReference type="CDD" id="cd05692">
    <property type="entry name" value="S1_RPS1_repeat_hs4"/>
    <property type="match status" value="1"/>
</dbReference>
<evidence type="ECO:0000259" key="3">
    <source>
        <dbReference type="PROSITE" id="PS50126"/>
    </source>
</evidence>
<dbReference type="SUPFAM" id="SSF50249">
    <property type="entry name" value="Nucleic acid-binding proteins"/>
    <property type="match status" value="1"/>
</dbReference>
<dbReference type="InterPro" id="IPR012340">
    <property type="entry name" value="NA-bd_OB-fold"/>
</dbReference>
<evidence type="ECO:0000256" key="2">
    <source>
        <dbReference type="SAM" id="MobiDB-lite"/>
    </source>
</evidence>
<dbReference type="FunFam" id="2.40.50.140:FF:000103">
    <property type="entry name" value="protein RRP5 homolog"/>
    <property type="match status" value="1"/>
</dbReference>
<comment type="function">
    <text evidence="1">Binds mRNA; thus facilitating recognition of the initiation point. It is needed to translate mRNA with a short Shine-Dalgarno (SD) purine-rich sequence.</text>
</comment>
<dbReference type="AlphaFoldDB" id="A0A3G1KWX6"/>
<dbReference type="Pfam" id="PF00575">
    <property type="entry name" value="S1"/>
    <property type="match status" value="1"/>
</dbReference>
<name>A0A3G1KWX6_FORW1</name>
<dbReference type="SMART" id="SM00316">
    <property type="entry name" value="S1"/>
    <property type="match status" value="1"/>
</dbReference>
<organism evidence="4 5">
    <name type="scientific">Formimonas warabiya</name>
    <dbReference type="NCBI Taxonomy" id="1761012"/>
    <lineage>
        <taxon>Bacteria</taxon>
        <taxon>Bacillati</taxon>
        <taxon>Bacillota</taxon>
        <taxon>Clostridia</taxon>
        <taxon>Eubacteriales</taxon>
        <taxon>Peptococcaceae</taxon>
        <taxon>Candidatus Formimonas</taxon>
    </lineage>
</organism>
<dbReference type="RefSeq" id="WP_148136328.1">
    <property type="nucleotide sequence ID" value="NZ_CP017634.1"/>
</dbReference>
<dbReference type="KEGG" id="fwa:DCMF_21520"/>
<dbReference type="OrthoDB" id="9810507at2"/>
<accession>A0A3G1KWX6</accession>
<dbReference type="PANTHER" id="PTHR10724">
    <property type="entry name" value="30S RIBOSOMAL PROTEIN S1"/>
    <property type="match status" value="1"/>
</dbReference>
<proteinExistence type="predicted"/>
<keyword evidence="5" id="KW-1185">Reference proteome</keyword>
<dbReference type="PROSITE" id="PS50126">
    <property type="entry name" value="S1"/>
    <property type="match status" value="1"/>
</dbReference>